<evidence type="ECO:0000313" key="2">
    <source>
        <dbReference type="EMBL" id="VFK35589.1"/>
    </source>
</evidence>
<accession>A0A450X2V3</accession>
<dbReference type="AlphaFoldDB" id="A0A450X2V3"/>
<dbReference type="EMBL" id="CAADFM010000386">
    <property type="protein sequence ID" value="VFK23639.1"/>
    <property type="molecule type" value="Genomic_DNA"/>
</dbReference>
<gene>
    <name evidence="1" type="ORF">BECKLPF1236A_GA0070988_103862</name>
    <name evidence="2" type="ORF">BECKLPF1236C_GA0070990_103962</name>
</gene>
<sequence>MTQLTAVYMEQNYPEKFPPDLAIPSAISTVQGIVVNLKSKRDTYQPEWFKRCLTNITIDVREVVHLLRDGWINHAFRLIDDLYKLGDAIDAEQKKRRSEAPWPNPVDRIENDLEILYRKIAFAKRTNGARHSL</sequence>
<name>A0A450X2V3_9GAMM</name>
<dbReference type="EMBL" id="CAADFP010000396">
    <property type="protein sequence ID" value="VFK35589.1"/>
    <property type="molecule type" value="Genomic_DNA"/>
</dbReference>
<proteinExistence type="predicted"/>
<evidence type="ECO:0000313" key="1">
    <source>
        <dbReference type="EMBL" id="VFK23639.1"/>
    </source>
</evidence>
<protein>
    <submittedName>
        <fullName evidence="1">Uncharacterized protein</fullName>
    </submittedName>
</protein>
<reference evidence="1" key="1">
    <citation type="submission" date="2019-02" db="EMBL/GenBank/DDBJ databases">
        <authorList>
            <person name="Gruber-Vodicka R. H."/>
            <person name="Seah K. B. B."/>
        </authorList>
    </citation>
    <scope>NUCLEOTIDE SEQUENCE</scope>
    <source>
        <strain evidence="1">BECK_S312</strain>
        <strain evidence="2">BECK_S426</strain>
    </source>
</reference>
<organism evidence="1">
    <name type="scientific">Candidatus Kentrum sp. LPFa</name>
    <dbReference type="NCBI Taxonomy" id="2126335"/>
    <lineage>
        <taxon>Bacteria</taxon>
        <taxon>Pseudomonadati</taxon>
        <taxon>Pseudomonadota</taxon>
        <taxon>Gammaproteobacteria</taxon>
        <taxon>Candidatus Kentrum</taxon>
    </lineage>
</organism>